<dbReference type="Proteomes" id="UP000003100">
    <property type="component" value="Unassembled WGS sequence"/>
</dbReference>
<dbReference type="RefSeq" id="WP_005950496.1">
    <property type="nucleotide sequence ID" value="NZ_CP136423.1"/>
</dbReference>
<dbReference type="GeneID" id="86822618"/>
<sequence length="280" mass="32620">MKINANGTEISVILNQGNTRDYISLTDIAKRKNTDDPRIVISNWMSSYSTIDFLATWESLYNPNFNRMEFQTVRSEPGRLIMTPKQWIERMSAIGITSHAGRYGGTYAHSDIAFEFASWISPEFKLYIIKDYQRLKLEESKRLEIGWDTKRELSKINYRIHTDAIKEFLITPELTKQEKSYKYATEADILNMALFGKTAKQWREETGNKKLNMRDFASVEQLIVLVNLESLNADLIRQGLPTEERVQKLRSVAYYQLKSLENSNAANRLKENIKKQIEQK</sequence>
<dbReference type="HOGENOM" id="CLU_089658_0_0_9"/>
<dbReference type="eggNOG" id="ENOG502Z7N4">
    <property type="taxonomic scope" value="Bacteria"/>
</dbReference>
<dbReference type="PROSITE" id="PS51301">
    <property type="entry name" value="KILA_N"/>
    <property type="match status" value="1"/>
</dbReference>
<organism evidence="2 3">
    <name type="scientific">Blautia hydrogenotrophica (strain DSM 10507 / JCM 14656 / S5a33)</name>
    <name type="common">Ruminococcus hydrogenotrophicus</name>
    <dbReference type="NCBI Taxonomy" id="476272"/>
    <lineage>
        <taxon>Bacteria</taxon>
        <taxon>Bacillati</taxon>
        <taxon>Bacillota</taxon>
        <taxon>Clostridia</taxon>
        <taxon>Lachnospirales</taxon>
        <taxon>Lachnospiraceae</taxon>
        <taxon>Blautia</taxon>
    </lineage>
</organism>
<accession>C0CPL8</accession>
<dbReference type="SMART" id="SM01252">
    <property type="entry name" value="KilA-N"/>
    <property type="match status" value="1"/>
</dbReference>
<evidence type="ECO:0000313" key="3">
    <source>
        <dbReference type="Proteomes" id="UP000003100"/>
    </source>
</evidence>
<dbReference type="AlphaFoldDB" id="C0CPL8"/>
<comment type="caution">
    <text evidence="2">The sequence shown here is derived from an EMBL/GenBank/DDBJ whole genome shotgun (WGS) entry which is preliminary data.</text>
</comment>
<dbReference type="EMBL" id="ACBZ01000156">
    <property type="protein sequence ID" value="EEG48279.1"/>
    <property type="molecule type" value="Genomic_DNA"/>
</dbReference>
<feature type="domain" description="KilA-N" evidence="1">
    <location>
        <begin position="1"/>
        <end position="135"/>
    </location>
</feature>
<keyword evidence="3" id="KW-1185">Reference proteome</keyword>
<gene>
    <name evidence="2" type="ORF">RUMHYD_02819</name>
</gene>
<evidence type="ECO:0000313" key="2">
    <source>
        <dbReference type="EMBL" id="EEG48279.1"/>
    </source>
</evidence>
<dbReference type="InterPro" id="IPR017880">
    <property type="entry name" value="KilA_N"/>
</dbReference>
<dbReference type="PATRIC" id="fig|476272.21.peg.951"/>
<evidence type="ECO:0000259" key="1">
    <source>
        <dbReference type="PROSITE" id="PS51301"/>
    </source>
</evidence>
<proteinExistence type="predicted"/>
<reference evidence="2 3" key="1">
    <citation type="submission" date="2009-01" db="EMBL/GenBank/DDBJ databases">
        <authorList>
            <person name="Fulton L."/>
            <person name="Clifton S."/>
            <person name="Fulton B."/>
            <person name="Xu J."/>
            <person name="Minx P."/>
            <person name="Pepin K.H."/>
            <person name="Johnson M."/>
            <person name="Bhonagiri V."/>
            <person name="Nash W.E."/>
            <person name="Mardis E.R."/>
            <person name="Wilson R.K."/>
        </authorList>
    </citation>
    <scope>NUCLEOTIDE SEQUENCE [LARGE SCALE GENOMIC DNA]</scope>
    <source>
        <strain evidence="3">DSM 10507 / JCM 14656 / S5a33</strain>
    </source>
</reference>
<reference evidence="2 3" key="2">
    <citation type="submission" date="2009-02" db="EMBL/GenBank/DDBJ databases">
        <title>Draft genome sequence of Blautia hydrogenotrophica DSM 10507 (Ruminococcus hydrogenotrophicus DSM 10507).</title>
        <authorList>
            <person name="Sudarsanam P."/>
            <person name="Ley R."/>
            <person name="Guruge J."/>
            <person name="Turnbaugh P.J."/>
            <person name="Mahowald M."/>
            <person name="Liep D."/>
            <person name="Gordon J."/>
        </authorList>
    </citation>
    <scope>NUCLEOTIDE SEQUENCE [LARGE SCALE GENOMIC DNA]</scope>
    <source>
        <strain evidence="3">DSM 10507 / JCM 14656 / S5a33</strain>
    </source>
</reference>
<name>C0CPL8_BLAHS</name>
<protein>
    <recommendedName>
        <fullName evidence="1">KilA-N domain-containing protein</fullName>
    </recommendedName>
</protein>
<dbReference type="InterPro" id="IPR018004">
    <property type="entry name" value="KilA/APSES_HTH"/>
</dbReference>
<dbReference type="Pfam" id="PF04383">
    <property type="entry name" value="KilA-N"/>
    <property type="match status" value="1"/>
</dbReference>